<name>A0A7E4USW0_PANRE</name>
<reference evidence="2" key="1">
    <citation type="journal article" date="2013" name="Genetics">
        <title>The draft genome and transcriptome of Panagrellus redivivus are shaped by the harsh demands of a free-living lifestyle.</title>
        <authorList>
            <person name="Srinivasan J."/>
            <person name="Dillman A.R."/>
            <person name="Macchietto M.G."/>
            <person name="Heikkinen L."/>
            <person name="Lakso M."/>
            <person name="Fracchia K.M."/>
            <person name="Antoshechkin I."/>
            <person name="Mortazavi A."/>
            <person name="Wong G."/>
            <person name="Sternberg P.W."/>
        </authorList>
    </citation>
    <scope>NUCLEOTIDE SEQUENCE [LARGE SCALE GENOMIC DNA]</scope>
    <source>
        <strain evidence="2">MT8872</strain>
    </source>
</reference>
<dbReference type="Gene3D" id="3.30.420.40">
    <property type="match status" value="1"/>
</dbReference>
<accession>A0A7E4USW0</accession>
<proteinExistence type="predicted"/>
<dbReference type="AlphaFoldDB" id="A0A7E4USW0"/>
<dbReference type="WBParaSite" id="Pan_g12433.t1">
    <property type="protein sequence ID" value="Pan_g12433.t1"/>
    <property type="gene ID" value="Pan_g12433"/>
</dbReference>
<reference evidence="3" key="2">
    <citation type="submission" date="2020-10" db="UniProtKB">
        <authorList>
            <consortium name="WormBaseParasite"/>
        </authorList>
    </citation>
    <scope>IDENTIFICATION</scope>
</reference>
<protein>
    <submittedName>
        <fullName evidence="3">RNA-directed RNA polymerase</fullName>
    </submittedName>
</protein>
<feature type="region of interest" description="Disordered" evidence="1">
    <location>
        <begin position="619"/>
        <end position="651"/>
    </location>
</feature>
<keyword evidence="2" id="KW-1185">Reference proteome</keyword>
<evidence type="ECO:0000313" key="3">
    <source>
        <dbReference type="WBParaSite" id="Pan_g12433.t1"/>
    </source>
</evidence>
<dbReference type="Proteomes" id="UP000492821">
    <property type="component" value="Unassembled WGS sequence"/>
</dbReference>
<evidence type="ECO:0000313" key="2">
    <source>
        <dbReference type="Proteomes" id="UP000492821"/>
    </source>
</evidence>
<evidence type="ECO:0000256" key="1">
    <source>
        <dbReference type="SAM" id="MobiDB-lite"/>
    </source>
</evidence>
<feature type="compositionally biased region" description="Basic and acidic residues" evidence="1">
    <location>
        <begin position="628"/>
        <end position="640"/>
    </location>
</feature>
<sequence>MASDKIAILTYPMKGRIATRRKIGAVCETDQQRVTTDMFKAASDAKAVYFYTDVFNYKVINSAVTALKSAGYSNVKTLNSVSWLCTEALRTSGVVCKVGKCVAVYFEYEKWCFTDPYFYHVYEKTEDGYVVVDDGSWNDRITARCANLNNVIIIKNGFSVCDRTRLKNKFHNQKVHFIEHCDISFLKCIWDEFDGSVKEFLPVEFTLKIRFRYGNNVHTENIDYCQLPVEKVFELDIDDAVKLEISTAYNLGPFAPLPNHRNHKWTSGKNRKLKIAIKVGLDFLPNVDVSVASETEAEKGVVYFINYREIRNYKKFTGTLVTADGPGDSVYSQNNVSDLFTKLNEVKGSRKLRGVFIDYPDHINFPMNIHRAIINALPSKSVKTCLGRTHSDLTIHLWHSQVSAHLGETFAVADLDNFLKWSTPDNYRTEIATVVKTEFGFKADKRAIGSMSDLPRVNVVLIVEKGQEVSKTTEMYLKTTKVFTSVSSTLPKNALYDYAWQYFTGGNFYGYMVEPYHGIGISYNHFDYIRNVDRYFTCKDESIELDDTCLTDNRMFTTNPRPDSAFYVTVDYIGYPGNICVLKVNDIKHDYIHFKVNIDEHQLPMVTYTQSDVPTLPISKLSNTSDAGKTESVAEKEASGKESTTSNVSKIPDRKLHKDEVKDLGKIVKNKLQFSKGTVLPSEASPEGKAAISGITNAFKTAYPLEYGVSENVSTEPDVRNALPFIVVLTFTENNQVLISAGSTYTGDTEFPAFLRLKYTNGTPEFLVGATAKATTKKSRKHLIYDVPSLLAANINPHHDKNWTFDTSRSDDGSLLIHLNAKDRTYPVVVFGHILRAVLQHVNDHLPTKLERVGIRLPGEISISEEDLSKISSKLDVVLVLL</sequence>
<organism evidence="2 3">
    <name type="scientific">Panagrellus redivivus</name>
    <name type="common">Microworm</name>
    <dbReference type="NCBI Taxonomy" id="6233"/>
    <lineage>
        <taxon>Eukaryota</taxon>
        <taxon>Metazoa</taxon>
        <taxon>Ecdysozoa</taxon>
        <taxon>Nematoda</taxon>
        <taxon>Chromadorea</taxon>
        <taxon>Rhabditida</taxon>
        <taxon>Tylenchina</taxon>
        <taxon>Panagrolaimomorpha</taxon>
        <taxon>Panagrolaimoidea</taxon>
        <taxon>Panagrolaimidae</taxon>
        <taxon>Panagrellus</taxon>
    </lineage>
</organism>